<evidence type="ECO:0000313" key="3">
    <source>
        <dbReference type="Proteomes" id="UP000499080"/>
    </source>
</evidence>
<sequence>MIGSTGEHHEFMDEKPPDKKSGKTTIDDISRRHKLSYEIKIVEIGQGVGDGELCEGFPHTECTEEKTIFDFFRKWRV</sequence>
<protein>
    <submittedName>
        <fullName evidence="2">Uncharacterized protein</fullName>
    </submittedName>
</protein>
<organism evidence="2 3">
    <name type="scientific">Araneus ventricosus</name>
    <name type="common">Orbweaver spider</name>
    <name type="synonym">Epeira ventricosa</name>
    <dbReference type="NCBI Taxonomy" id="182803"/>
    <lineage>
        <taxon>Eukaryota</taxon>
        <taxon>Metazoa</taxon>
        <taxon>Ecdysozoa</taxon>
        <taxon>Arthropoda</taxon>
        <taxon>Chelicerata</taxon>
        <taxon>Arachnida</taxon>
        <taxon>Araneae</taxon>
        <taxon>Araneomorphae</taxon>
        <taxon>Entelegynae</taxon>
        <taxon>Araneoidea</taxon>
        <taxon>Araneidae</taxon>
        <taxon>Araneus</taxon>
    </lineage>
</organism>
<reference evidence="2 3" key="1">
    <citation type="journal article" date="2019" name="Sci. Rep.">
        <title>Orb-weaving spider Araneus ventricosus genome elucidates the spidroin gene catalogue.</title>
        <authorList>
            <person name="Kono N."/>
            <person name="Nakamura H."/>
            <person name="Ohtoshi R."/>
            <person name="Moran D.A.P."/>
            <person name="Shinohara A."/>
            <person name="Yoshida Y."/>
            <person name="Fujiwara M."/>
            <person name="Mori M."/>
            <person name="Tomita M."/>
            <person name="Arakawa K."/>
        </authorList>
    </citation>
    <scope>NUCLEOTIDE SEQUENCE [LARGE SCALE GENOMIC DNA]</scope>
</reference>
<gene>
    <name evidence="2" type="ORF">AVEN_110513_1</name>
</gene>
<dbReference type="AlphaFoldDB" id="A0A4Y2GWM1"/>
<accession>A0A4Y2GWM1</accession>
<comment type="caution">
    <text evidence="2">The sequence shown here is derived from an EMBL/GenBank/DDBJ whole genome shotgun (WGS) entry which is preliminary data.</text>
</comment>
<evidence type="ECO:0000313" key="2">
    <source>
        <dbReference type="EMBL" id="GBM56494.1"/>
    </source>
</evidence>
<evidence type="ECO:0000256" key="1">
    <source>
        <dbReference type="SAM" id="MobiDB-lite"/>
    </source>
</evidence>
<feature type="region of interest" description="Disordered" evidence="1">
    <location>
        <begin position="1"/>
        <end position="27"/>
    </location>
</feature>
<dbReference type="EMBL" id="BGPR01001549">
    <property type="protein sequence ID" value="GBM56494.1"/>
    <property type="molecule type" value="Genomic_DNA"/>
</dbReference>
<proteinExistence type="predicted"/>
<keyword evidence="3" id="KW-1185">Reference proteome</keyword>
<name>A0A4Y2GWM1_ARAVE</name>
<dbReference type="Proteomes" id="UP000499080">
    <property type="component" value="Unassembled WGS sequence"/>
</dbReference>